<dbReference type="GO" id="GO:0005829">
    <property type="term" value="C:cytosol"/>
    <property type="evidence" value="ECO:0007669"/>
    <property type="project" value="UniProtKB-SubCell"/>
</dbReference>
<keyword evidence="11" id="KW-1185">Reference proteome</keyword>
<gene>
    <name evidence="10" type="ORF">Goari_008850</name>
</gene>
<comment type="caution">
    <text evidence="10">The sequence shown here is derived from an EMBL/GenBank/DDBJ whole genome shotgun (WGS) entry which is preliminary data.</text>
</comment>
<reference evidence="10 11" key="1">
    <citation type="journal article" date="2019" name="Genome Biol. Evol.">
        <title>Insights into the evolution of the New World diploid cottons (Gossypium, subgenus Houzingenia) based on genome sequencing.</title>
        <authorList>
            <person name="Grover C.E."/>
            <person name="Arick M.A. 2nd"/>
            <person name="Thrash A."/>
            <person name="Conover J.L."/>
            <person name="Sanders W.S."/>
            <person name="Peterson D.G."/>
            <person name="Frelichowski J.E."/>
            <person name="Scheffler J.A."/>
            <person name="Scheffler B.E."/>
            <person name="Wendel J.F."/>
        </authorList>
    </citation>
    <scope>NUCLEOTIDE SEQUENCE [LARGE SCALE GENOMIC DNA]</scope>
    <source>
        <strain evidence="10">185</strain>
        <tissue evidence="10">Leaf</tissue>
    </source>
</reference>
<evidence type="ECO:0000256" key="2">
    <source>
        <dbReference type="ARBA" id="ARBA00007251"/>
    </source>
</evidence>
<dbReference type="InterPro" id="IPR042529">
    <property type="entry name" value="IF_2B-like_C"/>
</dbReference>
<evidence type="ECO:0000256" key="3">
    <source>
        <dbReference type="ARBA" id="ARBA00022490"/>
    </source>
</evidence>
<proteinExistence type="inferred from homology"/>
<organism evidence="10 11">
    <name type="scientific">Gossypium aridum</name>
    <name type="common">American cotton</name>
    <name type="synonym">Erioxylum aridum</name>
    <dbReference type="NCBI Taxonomy" id="34290"/>
    <lineage>
        <taxon>Eukaryota</taxon>
        <taxon>Viridiplantae</taxon>
        <taxon>Streptophyta</taxon>
        <taxon>Embryophyta</taxon>
        <taxon>Tracheophyta</taxon>
        <taxon>Spermatophyta</taxon>
        <taxon>Magnoliopsida</taxon>
        <taxon>eudicotyledons</taxon>
        <taxon>Gunneridae</taxon>
        <taxon>Pentapetalae</taxon>
        <taxon>rosids</taxon>
        <taxon>malvids</taxon>
        <taxon>Malvales</taxon>
        <taxon>Malvaceae</taxon>
        <taxon>Malvoideae</taxon>
        <taxon>Gossypium</taxon>
    </lineage>
</organism>
<name>A0A7J8XWU6_GOSAI</name>
<dbReference type="InterPro" id="IPR051501">
    <property type="entry name" value="eIF2B_alpha/beta/delta"/>
</dbReference>
<evidence type="ECO:0000313" key="10">
    <source>
        <dbReference type="EMBL" id="MBA0691209.1"/>
    </source>
</evidence>
<dbReference type="PANTHER" id="PTHR45860">
    <property type="entry name" value="TRANSLATION INITIATION FACTOR EIF-2B SUBUNIT ALPHA"/>
    <property type="match status" value="1"/>
</dbReference>
<dbReference type="GO" id="GO:0005851">
    <property type="term" value="C:eukaryotic translation initiation factor 2B complex"/>
    <property type="evidence" value="ECO:0007669"/>
    <property type="project" value="TreeGrafter"/>
</dbReference>
<dbReference type="Pfam" id="PF01008">
    <property type="entry name" value="IF-2B"/>
    <property type="match status" value="1"/>
</dbReference>
<evidence type="ECO:0000256" key="5">
    <source>
        <dbReference type="ARBA" id="ARBA00022917"/>
    </source>
</evidence>
<protein>
    <recommendedName>
        <fullName evidence="6">Translation initiation factor eIF2B subunit alpha</fullName>
    </recommendedName>
    <alternativeName>
        <fullName evidence="7">eIF2B GDP-GTP exchange factor subunit alpha</fullName>
    </alternativeName>
</protein>
<comment type="similarity">
    <text evidence="2 9">Belongs to the eIF-2B alpha/beta/delta subunits family.</text>
</comment>
<evidence type="ECO:0000313" key="11">
    <source>
        <dbReference type="Proteomes" id="UP000593577"/>
    </source>
</evidence>
<dbReference type="InterPro" id="IPR000649">
    <property type="entry name" value="IF-2B-related"/>
</dbReference>
<dbReference type="AlphaFoldDB" id="A0A7J8XWU6"/>
<keyword evidence="3" id="KW-0963">Cytoplasm</keyword>
<dbReference type="SUPFAM" id="SSF100950">
    <property type="entry name" value="NagB/RpiA/CoA transferase-like"/>
    <property type="match status" value="1"/>
</dbReference>
<evidence type="ECO:0000256" key="9">
    <source>
        <dbReference type="RuleBase" id="RU003814"/>
    </source>
</evidence>
<accession>A0A7J8XWU6</accession>
<comment type="subcellular location">
    <subcellularLocation>
        <location evidence="1">Cytoplasm</location>
        <location evidence="1">Cytosol</location>
    </subcellularLocation>
</comment>
<dbReference type="PANTHER" id="PTHR45860:SF1">
    <property type="entry name" value="TRANSLATION INITIATION FACTOR EIF-2B SUBUNIT ALPHA"/>
    <property type="match status" value="1"/>
</dbReference>
<evidence type="ECO:0000256" key="7">
    <source>
        <dbReference type="ARBA" id="ARBA00044236"/>
    </source>
</evidence>
<dbReference type="GO" id="GO:0005085">
    <property type="term" value="F:guanyl-nucleotide exchange factor activity"/>
    <property type="evidence" value="ECO:0007669"/>
    <property type="project" value="TreeGrafter"/>
</dbReference>
<dbReference type="GO" id="GO:0003743">
    <property type="term" value="F:translation initiation factor activity"/>
    <property type="evidence" value="ECO:0007669"/>
    <property type="project" value="UniProtKB-KW"/>
</dbReference>
<dbReference type="Gene3D" id="1.20.120.1070">
    <property type="entry name" value="Translation initiation factor eIF-2B, N-terminal domain"/>
    <property type="match status" value="1"/>
</dbReference>
<dbReference type="InterPro" id="IPR037171">
    <property type="entry name" value="NagB/RpiA_transferase-like"/>
</dbReference>
<dbReference type="EMBL" id="JABFAA010000009">
    <property type="protein sequence ID" value="MBA0691209.1"/>
    <property type="molecule type" value="Genomic_DNA"/>
</dbReference>
<dbReference type="Proteomes" id="UP000593577">
    <property type="component" value="Unassembled WGS sequence"/>
</dbReference>
<keyword evidence="4" id="KW-0396">Initiation factor</keyword>
<evidence type="ECO:0000256" key="8">
    <source>
        <dbReference type="ARBA" id="ARBA00046432"/>
    </source>
</evidence>
<comment type="subunit">
    <text evidence="8">Component of the translation initiation factor 2B (eIF2B) complex which is a heterodecamer of two sets of five different subunits: alpha, beta, gamma, delta and epsilon. Subunits alpha, beta and delta comprise a regulatory subcomplex and subunits epsilon and gamma comprise a catalytic subcomplex. Within the complex, the hexameric regulatory complex resides at the center, with the two heterodimeric catalytic subcomplexes bound on opposite sides.</text>
</comment>
<evidence type="ECO:0000256" key="4">
    <source>
        <dbReference type="ARBA" id="ARBA00022540"/>
    </source>
</evidence>
<evidence type="ECO:0000256" key="1">
    <source>
        <dbReference type="ARBA" id="ARBA00004514"/>
    </source>
</evidence>
<evidence type="ECO:0000256" key="6">
    <source>
        <dbReference type="ARBA" id="ARBA00044208"/>
    </source>
</evidence>
<dbReference type="InterPro" id="IPR042528">
    <property type="entry name" value="elF-2B_alpha_N"/>
</dbReference>
<dbReference type="Gene3D" id="3.40.50.10470">
    <property type="entry name" value="Translation initiation factor eif-2b, domain 2"/>
    <property type="match status" value="2"/>
</dbReference>
<keyword evidence="5" id="KW-0648">Protein biosynthesis</keyword>
<sequence>MCMSLGCGVQLIGMWKLNSKMLKLSQLIPHYGWFPCYNTKSDGKIELLSANHFHLVCCLNNVASRSSLCLLCQSWDTTSISLTAGCDLFMLYVTRTSALEYEDFNSAKSRLIERAEKFGEISCKARRIIAMLSQDFIFDGCTILVHGFSRVVLEVLKTAAENKKHFRVLCTGFTFYFARHYPLDQKDMSPARRPIDFGVPIPSKVEVETSARDYTPPQYLTLLFTDLGVLTPSVISDELIQLYL</sequence>